<accession>A0A4R6PIT2</accession>
<evidence type="ECO:0000313" key="3">
    <source>
        <dbReference type="Proteomes" id="UP000295087"/>
    </source>
</evidence>
<dbReference type="Proteomes" id="UP000295087">
    <property type="component" value="Unassembled WGS sequence"/>
</dbReference>
<organism evidence="2 3">
    <name type="scientific">Nocardia ignorata</name>
    <dbReference type="NCBI Taxonomy" id="145285"/>
    <lineage>
        <taxon>Bacteria</taxon>
        <taxon>Bacillati</taxon>
        <taxon>Actinomycetota</taxon>
        <taxon>Actinomycetes</taxon>
        <taxon>Mycobacteriales</taxon>
        <taxon>Nocardiaceae</taxon>
        <taxon>Nocardia</taxon>
    </lineage>
</organism>
<comment type="caution">
    <text evidence="2">The sequence shown here is derived from an EMBL/GenBank/DDBJ whole genome shotgun (WGS) entry which is preliminary data.</text>
</comment>
<protein>
    <submittedName>
        <fullName evidence="2">Uncharacterized protein (DUF2236 family)</fullName>
    </submittedName>
</protein>
<dbReference type="PANTHER" id="PTHR36151">
    <property type="entry name" value="BLR2777 PROTEIN"/>
    <property type="match status" value="1"/>
</dbReference>
<proteinExistence type="predicted"/>
<gene>
    <name evidence="2" type="ORF">DFR75_104303</name>
</gene>
<sequence length="282" mass="32335">MRRRTAAVRTSEPSGDRRRYMAGPAALLGGPANVIMQLSWAPVGRGVVESTVTSGRFDLRPRKRGRTTLTYLAVAMLGTEEDRVAFRAAVNTAHRQVRSRPDSPVRYNAFDPRLQLWVAACLYRGTLDSLTFLFGAPDEESADELYSESARFGTTLQVPPELWPADRAAFADYWESMLPGLSLDDEVREYLVSQVVDMGPYRPWERLLFRRVNRFFTTGFLPQHFRDELGLSWSGRKQRAFEITMRAIGRVLSVVPESWRLYPFETYLHDMRRRRARGLPLV</sequence>
<dbReference type="EMBL" id="SNXK01000004">
    <property type="protein sequence ID" value="TDP37951.1"/>
    <property type="molecule type" value="Genomic_DNA"/>
</dbReference>
<keyword evidence="3" id="KW-1185">Reference proteome</keyword>
<dbReference type="Pfam" id="PF09995">
    <property type="entry name" value="MPAB_Lcp_cat"/>
    <property type="match status" value="1"/>
</dbReference>
<dbReference type="InterPro" id="IPR018713">
    <property type="entry name" value="MPAB/Lcp_cat_dom"/>
</dbReference>
<dbReference type="RefSeq" id="WP_084476300.1">
    <property type="nucleotide sequence ID" value="NZ_JBHXVA010000007.1"/>
</dbReference>
<name>A0A4R6PIT2_NOCIG</name>
<evidence type="ECO:0000313" key="2">
    <source>
        <dbReference type="EMBL" id="TDP37951.1"/>
    </source>
</evidence>
<dbReference type="GO" id="GO:0016491">
    <property type="term" value="F:oxidoreductase activity"/>
    <property type="evidence" value="ECO:0007669"/>
    <property type="project" value="InterPro"/>
</dbReference>
<reference evidence="2 3" key="1">
    <citation type="submission" date="2019-03" db="EMBL/GenBank/DDBJ databases">
        <title>Genomic Encyclopedia of Type Strains, Phase IV (KMG-IV): sequencing the most valuable type-strain genomes for metagenomic binning, comparative biology and taxonomic classification.</title>
        <authorList>
            <person name="Goeker M."/>
        </authorList>
    </citation>
    <scope>NUCLEOTIDE SEQUENCE [LARGE SCALE GENOMIC DNA]</scope>
    <source>
        <strain evidence="2 3">DSM 44496</strain>
    </source>
</reference>
<evidence type="ECO:0000259" key="1">
    <source>
        <dbReference type="Pfam" id="PF09995"/>
    </source>
</evidence>
<feature type="domain" description="ER-bound oxygenase mpaB/mpaB'/Rubber oxygenase catalytic" evidence="1">
    <location>
        <begin position="18"/>
        <end position="249"/>
    </location>
</feature>
<dbReference type="AlphaFoldDB" id="A0A4R6PIT2"/>
<dbReference type="PANTHER" id="PTHR36151:SF3">
    <property type="entry name" value="ER-BOUND OXYGENASE MPAB_MPAB'_RUBBER OXYGENASE CATALYTIC DOMAIN-CONTAINING PROTEIN"/>
    <property type="match status" value="1"/>
</dbReference>